<dbReference type="Proteomes" id="UP000284962">
    <property type="component" value="Unassembled WGS sequence"/>
</dbReference>
<name>A0A413QM32_9FIRM</name>
<evidence type="ECO:0000313" key="2">
    <source>
        <dbReference type="Proteomes" id="UP000284962"/>
    </source>
</evidence>
<dbReference type="EMBL" id="QSEW01000003">
    <property type="protein sequence ID" value="RHA01113.1"/>
    <property type="molecule type" value="Genomic_DNA"/>
</dbReference>
<accession>A0A413QM32</accession>
<reference evidence="1 2" key="1">
    <citation type="submission" date="2018-08" db="EMBL/GenBank/DDBJ databases">
        <title>A genome reference for cultivated species of the human gut microbiota.</title>
        <authorList>
            <person name="Zou Y."/>
            <person name="Xue W."/>
            <person name="Luo G."/>
        </authorList>
    </citation>
    <scope>NUCLEOTIDE SEQUENCE [LARGE SCALE GENOMIC DNA]</scope>
    <source>
        <strain evidence="1 2">AM46-16</strain>
    </source>
</reference>
<proteinExistence type="predicted"/>
<comment type="caution">
    <text evidence="1">The sequence shown here is derived from an EMBL/GenBank/DDBJ whole genome shotgun (WGS) entry which is preliminary data.</text>
</comment>
<organism evidence="1 2">
    <name type="scientific">Dorea formicigenerans</name>
    <dbReference type="NCBI Taxonomy" id="39486"/>
    <lineage>
        <taxon>Bacteria</taxon>
        <taxon>Bacillati</taxon>
        <taxon>Bacillota</taxon>
        <taxon>Clostridia</taxon>
        <taxon>Lachnospirales</taxon>
        <taxon>Lachnospiraceae</taxon>
        <taxon>Dorea</taxon>
    </lineage>
</organism>
<dbReference type="AlphaFoldDB" id="A0A413QM32"/>
<sequence>MQQSFIFNSNKKIQRQSIINAKLMKSIEEEISIWNLYDENKAFKIAQATPRNITALVRIIEEKTQQSYIYDSFWMPDLAYLENFVNKIGSILH</sequence>
<gene>
    <name evidence="1" type="ORF">DW957_03590</name>
</gene>
<protein>
    <submittedName>
        <fullName evidence="1">Uncharacterized protein</fullName>
    </submittedName>
</protein>
<evidence type="ECO:0000313" key="1">
    <source>
        <dbReference type="EMBL" id="RHA01113.1"/>
    </source>
</evidence>